<organism evidence="9 10">
    <name type="scientific">Alosa alosa</name>
    <name type="common">allis shad</name>
    <dbReference type="NCBI Taxonomy" id="278164"/>
    <lineage>
        <taxon>Eukaryota</taxon>
        <taxon>Metazoa</taxon>
        <taxon>Chordata</taxon>
        <taxon>Craniata</taxon>
        <taxon>Vertebrata</taxon>
        <taxon>Euteleostomi</taxon>
        <taxon>Actinopterygii</taxon>
        <taxon>Neopterygii</taxon>
        <taxon>Teleostei</taxon>
        <taxon>Clupei</taxon>
        <taxon>Clupeiformes</taxon>
        <taxon>Clupeoidei</taxon>
        <taxon>Clupeidae</taxon>
        <taxon>Alosa</taxon>
    </lineage>
</organism>
<keyword evidence="2 6" id="KW-0853">WD repeat</keyword>
<feature type="region of interest" description="Disordered" evidence="7">
    <location>
        <begin position="1201"/>
        <end position="1220"/>
    </location>
</feature>
<dbReference type="InterPro" id="IPR058030">
    <property type="entry name" value="TRIM8/14/16/25/29/45/65_CC"/>
</dbReference>
<dbReference type="InterPro" id="IPR015943">
    <property type="entry name" value="WD40/YVTN_repeat-like_dom_sf"/>
</dbReference>
<dbReference type="Gene3D" id="1.10.238.10">
    <property type="entry name" value="EF-hand"/>
    <property type="match status" value="1"/>
</dbReference>
<comment type="subcellular location">
    <subcellularLocation>
        <location evidence="1">Cell projection</location>
        <location evidence="1">Cilium</location>
    </subcellularLocation>
</comment>
<evidence type="ECO:0000256" key="6">
    <source>
        <dbReference type="PROSITE-ProRule" id="PRU00221"/>
    </source>
</evidence>
<dbReference type="InterPro" id="IPR036322">
    <property type="entry name" value="WD40_repeat_dom_sf"/>
</dbReference>
<dbReference type="Pfam" id="PF00400">
    <property type="entry name" value="WD40"/>
    <property type="match status" value="4"/>
</dbReference>
<comment type="caution">
    <text evidence="9">The sequence shown here is derived from an EMBL/GenBank/DDBJ whole genome shotgun (WGS) entry which is preliminary data.</text>
</comment>
<dbReference type="EMBL" id="JADWDJ010000005">
    <property type="protein sequence ID" value="KAG5281259.1"/>
    <property type="molecule type" value="Genomic_DNA"/>
</dbReference>
<evidence type="ECO:0000259" key="8">
    <source>
        <dbReference type="Pfam" id="PF25600"/>
    </source>
</evidence>
<dbReference type="SMART" id="SM00320">
    <property type="entry name" value="WD40"/>
    <property type="match status" value="7"/>
</dbReference>
<evidence type="ECO:0000256" key="3">
    <source>
        <dbReference type="ARBA" id="ARBA00022737"/>
    </source>
</evidence>
<dbReference type="PANTHER" id="PTHR13720:SF13">
    <property type="entry name" value="CILIA- AND FLAGELLA-ASSOCIATED PROTEIN 251"/>
    <property type="match status" value="1"/>
</dbReference>
<dbReference type="SUPFAM" id="SSF50978">
    <property type="entry name" value="WD40 repeat-like"/>
    <property type="match status" value="1"/>
</dbReference>
<gene>
    <name evidence="9" type="ORF">AALO_G00069170</name>
</gene>
<reference evidence="9" key="1">
    <citation type="submission" date="2020-10" db="EMBL/GenBank/DDBJ databases">
        <title>Chromosome-scale genome assembly of the Allis shad, Alosa alosa.</title>
        <authorList>
            <person name="Margot Z."/>
            <person name="Christophe K."/>
            <person name="Cabau C."/>
            <person name="Louis A."/>
            <person name="Berthelot C."/>
            <person name="Parey E."/>
            <person name="Roest Crollius H."/>
            <person name="Montfort J."/>
            <person name="Robinson-Rechavi M."/>
            <person name="Bucao C."/>
            <person name="Bouchez O."/>
            <person name="Gislard M."/>
            <person name="Lluch J."/>
            <person name="Milhes M."/>
            <person name="Lampietro C."/>
            <person name="Lopez Roques C."/>
            <person name="Donnadieu C."/>
            <person name="Braasch I."/>
            <person name="Desvignes T."/>
            <person name="Postlethwait J."/>
            <person name="Bobe J."/>
            <person name="Guiguen Y."/>
        </authorList>
    </citation>
    <scope>NUCLEOTIDE SEQUENCE</scope>
    <source>
        <strain evidence="9">M-15738</strain>
        <tissue evidence="9">Blood</tissue>
    </source>
</reference>
<dbReference type="PANTHER" id="PTHR13720">
    <property type="entry name" value="WD-40 REPEAT PROTEIN"/>
    <property type="match status" value="1"/>
</dbReference>
<dbReference type="AlphaFoldDB" id="A0AAV6H3S2"/>
<evidence type="ECO:0000313" key="10">
    <source>
        <dbReference type="Proteomes" id="UP000823561"/>
    </source>
</evidence>
<feature type="domain" description="TRIM8/14/16/25/29/45/65 coiled-coil region" evidence="8">
    <location>
        <begin position="34"/>
        <end position="175"/>
    </location>
</feature>
<dbReference type="InterPro" id="IPR001680">
    <property type="entry name" value="WD40_rpt"/>
</dbReference>
<name>A0AAV6H3S2_9TELE</name>
<feature type="region of interest" description="Disordered" evidence="7">
    <location>
        <begin position="1"/>
        <end position="29"/>
    </location>
</feature>
<dbReference type="GO" id="GO:0036126">
    <property type="term" value="C:sperm flagellum"/>
    <property type="evidence" value="ECO:0007669"/>
    <property type="project" value="TreeGrafter"/>
</dbReference>
<evidence type="ECO:0000256" key="5">
    <source>
        <dbReference type="ARBA" id="ARBA00040994"/>
    </source>
</evidence>
<dbReference type="InterPro" id="IPR050630">
    <property type="entry name" value="WD_repeat_EMAP"/>
</dbReference>
<dbReference type="PROSITE" id="PS50082">
    <property type="entry name" value="WD_REPEATS_2"/>
    <property type="match status" value="1"/>
</dbReference>
<dbReference type="SUPFAM" id="SSF50998">
    <property type="entry name" value="Quinoprotein alcohol dehydrogenase-like"/>
    <property type="match status" value="1"/>
</dbReference>
<keyword evidence="4" id="KW-0966">Cell projection</keyword>
<evidence type="ECO:0000256" key="7">
    <source>
        <dbReference type="SAM" id="MobiDB-lite"/>
    </source>
</evidence>
<evidence type="ECO:0000256" key="1">
    <source>
        <dbReference type="ARBA" id="ARBA00004138"/>
    </source>
</evidence>
<evidence type="ECO:0000256" key="2">
    <source>
        <dbReference type="ARBA" id="ARBA00022574"/>
    </source>
</evidence>
<dbReference type="InterPro" id="IPR011047">
    <property type="entry name" value="Quinoprotein_ADH-like_sf"/>
</dbReference>
<accession>A0AAV6H3S2</accession>
<feature type="repeat" description="WD" evidence="6">
    <location>
        <begin position="656"/>
        <end position="697"/>
    </location>
</feature>
<evidence type="ECO:0000256" key="4">
    <source>
        <dbReference type="ARBA" id="ARBA00023273"/>
    </source>
</evidence>
<sequence>MDEHNGHKTISAAAERAEKQTQLAETKRKLQQSIQERELELKDLRKTVVMLKSSAQAAMGDCERMFTEMIECIERRRSEVKRLIEAQEKTEVTQAEELVKQLEQRIAELKRRDAELDLLPHTEDHINFLKRFQSVSSSDEYKDLPRVVVNETLSFEDVMRSVSALKQQVEDFCKQEVIKISKEVISIRAILPPEPKTRGEFLLSTERLPSEPSKREQHYQQIAVCCKIATSLRRYVMSYANDCQKGSSDASIPRSDEQQSKHAEANFGVQNGTENLDADQALKSVSQELDSHVYSATSIVLPSQQKATKTHPLTLNWAFGINSMLPVFCLQDDECLVILYVCAHVAVMYDHTTNTQHLLQGHCSPISCVCVSKDRRWLVTADKGQDSLVIVWDTYTCIPVRTLFDCHPEGGTVALALSHDSKHLVSVGAAGVQQRVCIWDWTSESESPLCVTELPQEFGTQKHILFNPNDNTQLLSTSDSRVLFYTMEGATLQYSAPEISDKTFNKAVGAFTQSVFHSGGAQAFSATSLGNLLMWTQRTEGMDTGSSYAALKLVPLQEDAITVLTQIDSYIVIGDSRGHVKFYDSRMKLISHYSDFNLDSISSLSFGTTVPNGHTGHPRDCTLAARPFVIQNLVISTHTAVVVHVTSQGSVVQTLLKEHADSLQAVACHPRQPVVAMASNSGILKVWDYEQRKLVCSRLFQKDPQIQCLAYDPYGVYLAVGLANGVVCVLDGCSLHSEDGDSFSYSSDSITHMAFSHDSHYLAAADDGKAVTLFHLCSEEGVQRWRYQGRHHSHYMPIRDLLFGEQLDTGLPRLLSLGEDRRLVEYDLQASGDDRLVILSAERIEQSGVPMCMTWYPPLNTEHFLLTASHLYKMKLYNSTTKMCRKTLLGPCFGSPVRKMMLLPRNNDGDPNARYMAYITTDKVGLQILPLDGNPHRCSAQLCHPSGVSSLAVSHEGRYAFTAGGADCTAFCWEISLSALEAAAALGGKDLDPFYSLLEGGRDGQLFREMEDYFYYSQLRTQGIDSMQMRQVSTHIPLAEVPFVMRALGFYPTEQELEDMQNEVKFSRYAETGQYVTHVDLPEFIRLFVNHRPALGLRLHELQWAISVLGQSDGTGDTQIPRDLLMELLQARGEHMTEEELAECFSTLLGVSSEGGRSEAGSMHWPDKETLLDTEIPEEITLETFVKGILGFPLSNQEASISSSDISSLLPPKDTNEVQS</sequence>
<dbReference type="Gene3D" id="2.130.10.10">
    <property type="entry name" value="YVTN repeat-like/Quinoprotein amine dehydrogenase"/>
    <property type="match status" value="2"/>
</dbReference>
<keyword evidence="10" id="KW-1185">Reference proteome</keyword>
<keyword evidence="3" id="KW-0677">Repeat</keyword>
<dbReference type="SUPFAM" id="SSF47473">
    <property type="entry name" value="EF-hand"/>
    <property type="match status" value="1"/>
</dbReference>
<evidence type="ECO:0000313" key="9">
    <source>
        <dbReference type="EMBL" id="KAG5281259.1"/>
    </source>
</evidence>
<dbReference type="Proteomes" id="UP000823561">
    <property type="component" value="Chromosome 5"/>
</dbReference>
<dbReference type="InterPro" id="IPR011992">
    <property type="entry name" value="EF-hand-dom_pair"/>
</dbReference>
<protein>
    <recommendedName>
        <fullName evidence="5">Cilia- and flagella-associated protein 251</fullName>
    </recommendedName>
</protein>
<proteinExistence type="predicted"/>
<dbReference type="Pfam" id="PF25600">
    <property type="entry name" value="TRIM_CC"/>
    <property type="match status" value="1"/>
</dbReference>